<name>A0A9P9IB94_9HYPO</name>
<dbReference type="Proteomes" id="UP000738349">
    <property type="component" value="Unassembled WGS sequence"/>
</dbReference>
<reference evidence="1" key="1">
    <citation type="journal article" date="2021" name="Nat. Commun.">
        <title>Genetic determinants of endophytism in the Arabidopsis root mycobiome.</title>
        <authorList>
            <person name="Mesny F."/>
            <person name="Miyauchi S."/>
            <person name="Thiergart T."/>
            <person name="Pickel B."/>
            <person name="Atanasova L."/>
            <person name="Karlsson M."/>
            <person name="Huettel B."/>
            <person name="Barry K.W."/>
            <person name="Haridas S."/>
            <person name="Chen C."/>
            <person name="Bauer D."/>
            <person name="Andreopoulos W."/>
            <person name="Pangilinan J."/>
            <person name="LaButti K."/>
            <person name="Riley R."/>
            <person name="Lipzen A."/>
            <person name="Clum A."/>
            <person name="Drula E."/>
            <person name="Henrissat B."/>
            <person name="Kohler A."/>
            <person name="Grigoriev I.V."/>
            <person name="Martin F.M."/>
            <person name="Hacquard S."/>
        </authorList>
    </citation>
    <scope>NUCLEOTIDE SEQUENCE</scope>
    <source>
        <strain evidence="1">MPI-CAGE-AT-0147</strain>
    </source>
</reference>
<dbReference type="AlphaFoldDB" id="A0A9P9IB94"/>
<dbReference type="OrthoDB" id="5212124at2759"/>
<proteinExistence type="predicted"/>
<evidence type="ECO:0000313" key="1">
    <source>
        <dbReference type="EMBL" id="KAH7113627.1"/>
    </source>
</evidence>
<evidence type="ECO:0000313" key="2">
    <source>
        <dbReference type="Proteomes" id="UP000738349"/>
    </source>
</evidence>
<comment type="caution">
    <text evidence="1">The sequence shown here is derived from an EMBL/GenBank/DDBJ whole genome shotgun (WGS) entry which is preliminary data.</text>
</comment>
<dbReference type="EMBL" id="JAGMUV010000034">
    <property type="protein sequence ID" value="KAH7113627.1"/>
    <property type="molecule type" value="Genomic_DNA"/>
</dbReference>
<protein>
    <submittedName>
        <fullName evidence="1">Uncharacterized protein</fullName>
    </submittedName>
</protein>
<accession>A0A9P9IB94</accession>
<sequence length="65" mass="6376">MDRQPGAIASALGEIAVCGTAALAVEVATAGIATILEVAGFVACETTVIGTLNQAEAECESLADP</sequence>
<organism evidence="1 2">
    <name type="scientific">Dactylonectria macrodidyma</name>
    <dbReference type="NCBI Taxonomy" id="307937"/>
    <lineage>
        <taxon>Eukaryota</taxon>
        <taxon>Fungi</taxon>
        <taxon>Dikarya</taxon>
        <taxon>Ascomycota</taxon>
        <taxon>Pezizomycotina</taxon>
        <taxon>Sordariomycetes</taxon>
        <taxon>Hypocreomycetidae</taxon>
        <taxon>Hypocreales</taxon>
        <taxon>Nectriaceae</taxon>
        <taxon>Dactylonectria</taxon>
    </lineage>
</organism>
<keyword evidence="2" id="KW-1185">Reference proteome</keyword>
<gene>
    <name evidence="1" type="ORF">EDB81DRAFT_824834</name>
</gene>